<dbReference type="InParanoid" id="H1Z4D5"/>
<dbReference type="HOGENOM" id="CLU_465908_0_0_2"/>
<proteinExistence type="predicted"/>
<dbReference type="EMBL" id="CM001436">
    <property type="protein sequence ID" value="EHQ36683.1"/>
    <property type="molecule type" value="Genomic_DNA"/>
</dbReference>
<keyword evidence="1" id="KW-0812">Transmembrane</keyword>
<feature type="transmembrane region" description="Helical" evidence="1">
    <location>
        <begin position="246"/>
        <end position="263"/>
    </location>
</feature>
<feature type="transmembrane region" description="Helical" evidence="1">
    <location>
        <begin position="113"/>
        <end position="135"/>
    </location>
</feature>
<feature type="transmembrane region" description="Helical" evidence="1">
    <location>
        <begin position="445"/>
        <end position="465"/>
    </location>
</feature>
<gene>
    <name evidence="2" type="ORF">Metlim_2642</name>
</gene>
<keyword evidence="1" id="KW-1133">Transmembrane helix</keyword>
<feature type="transmembrane region" description="Helical" evidence="1">
    <location>
        <begin position="81"/>
        <end position="101"/>
    </location>
</feature>
<evidence type="ECO:0000313" key="2">
    <source>
        <dbReference type="EMBL" id="EHQ36683.1"/>
    </source>
</evidence>
<feature type="transmembrane region" description="Helical" evidence="1">
    <location>
        <begin position="407"/>
        <end position="425"/>
    </location>
</feature>
<feature type="transmembrane region" description="Helical" evidence="1">
    <location>
        <begin position="175"/>
        <end position="196"/>
    </location>
</feature>
<dbReference type="AlphaFoldDB" id="H1Z4D5"/>
<feature type="transmembrane region" description="Helical" evidence="1">
    <location>
        <begin position="202"/>
        <end position="219"/>
    </location>
</feature>
<feature type="transmembrane region" description="Helical" evidence="1">
    <location>
        <begin position="275"/>
        <end position="295"/>
    </location>
</feature>
<keyword evidence="1" id="KW-0472">Membrane</keyword>
<sequence length="593" mass="67497">MTFSNPAIFINDEWITVNQLNQLDRGQQLIYNEGKYGTFLNGTPGLYFSSRNNLLGYSLMLPVLSLPALKLFSLFGEQFRFFIVLLWSLIPIAMVFLVEKYRPKWLKIGEISLKWPVIITAFAFMLLNILLYYPFKFGTWDSPQEVAAVVFTNHILFALTAVAIFLICRYMFKNDWYSVFGTIACMSCSSYLFWAANCKDHMLTVAFTAFVILFMVRYITSGKVLDAFFAFFLMGMLAWARPEVGAAVFVFSLVYYLGYNLYKKENRSEFFRLKIFAPLFTVLGAVPFFINNLYVTGNPLVPTFYVYLQKHLSAVDVNGNVIGSSTINNVSYSVPAPSGGIDSFVNIIQNQMGFQVTTLIYDIFGVLLKPESENIGVGVVCPLLFIGIVILPVLYFRNKSIFSDKDISLIIFLLFAAVAIWAAYFNRIHGMNISHGVIPDIRYMTPAYLPMGLLGIFGVFSVFHKNKNTETINEKKITLAMVASALTVVPLLIIVMIFKHPFGANYGGYTSFFMYLVYIMVFVTIIAFILVEMKIISVKWFIISMVLLVSIPLAWQIVMLFFYSEAKFNGYSFWIPFIENLYDSSITVQKKPL</sequence>
<feature type="transmembrane region" description="Helical" evidence="1">
    <location>
        <begin position="510"/>
        <end position="531"/>
    </location>
</feature>
<keyword evidence="3" id="KW-1185">Reference proteome</keyword>
<evidence type="ECO:0000313" key="3">
    <source>
        <dbReference type="Proteomes" id="UP000005741"/>
    </source>
</evidence>
<feature type="transmembrane region" description="Helical" evidence="1">
    <location>
        <begin position="477"/>
        <end position="498"/>
    </location>
</feature>
<name>H1Z4D5_9EURY</name>
<feature type="transmembrane region" description="Helical" evidence="1">
    <location>
        <begin position="147"/>
        <end position="168"/>
    </location>
</feature>
<dbReference type="Proteomes" id="UP000005741">
    <property type="component" value="Chromosome"/>
</dbReference>
<feature type="transmembrane region" description="Helical" evidence="1">
    <location>
        <begin position="54"/>
        <end position="75"/>
    </location>
</feature>
<protein>
    <recommendedName>
        <fullName evidence="4">Glycosyltransferase RgtA/B/C/D-like domain-containing protein</fullName>
    </recommendedName>
</protein>
<reference evidence="2 3" key="1">
    <citation type="submission" date="2011-10" db="EMBL/GenBank/DDBJ databases">
        <title>The Improved High-Quality Draft genome of Methanoplanus limicola DSM 2279.</title>
        <authorList>
            <consortium name="US DOE Joint Genome Institute (JGI-PGF)"/>
            <person name="Lucas S."/>
            <person name="Copeland A."/>
            <person name="Lapidus A."/>
            <person name="Glavina del Rio T."/>
            <person name="Dalin E."/>
            <person name="Tice H."/>
            <person name="Bruce D."/>
            <person name="Goodwin L."/>
            <person name="Pitluck S."/>
            <person name="Peters L."/>
            <person name="Mikhailova N."/>
            <person name="Lu M."/>
            <person name="Kyrpides N."/>
            <person name="Mavromatis K."/>
            <person name="Ivanova N."/>
            <person name="Markowitz V."/>
            <person name="Cheng J.-F."/>
            <person name="Hugenholtz P."/>
            <person name="Woyke T."/>
            <person name="Wu D."/>
            <person name="Wirth R."/>
            <person name="Brambilla E.-M."/>
            <person name="Klenk H.-P."/>
            <person name="Eisen J.A."/>
        </authorList>
    </citation>
    <scope>NUCLEOTIDE SEQUENCE [LARGE SCALE GENOMIC DNA]</scope>
    <source>
        <strain evidence="2 3">DSM 2279</strain>
    </source>
</reference>
<accession>H1Z4D5</accession>
<evidence type="ECO:0008006" key="4">
    <source>
        <dbReference type="Google" id="ProtNLM"/>
    </source>
</evidence>
<feature type="transmembrane region" description="Helical" evidence="1">
    <location>
        <begin position="540"/>
        <end position="563"/>
    </location>
</feature>
<evidence type="ECO:0000256" key="1">
    <source>
        <dbReference type="SAM" id="Phobius"/>
    </source>
</evidence>
<organism evidence="2 3">
    <name type="scientific">Methanoplanus limicola DSM 2279</name>
    <dbReference type="NCBI Taxonomy" id="937775"/>
    <lineage>
        <taxon>Archaea</taxon>
        <taxon>Methanobacteriati</taxon>
        <taxon>Methanobacteriota</taxon>
        <taxon>Stenosarchaea group</taxon>
        <taxon>Methanomicrobia</taxon>
        <taxon>Methanomicrobiales</taxon>
        <taxon>Methanomicrobiaceae</taxon>
        <taxon>Methanoplanus</taxon>
    </lineage>
</organism>
<feature type="transmembrane region" description="Helical" evidence="1">
    <location>
        <begin position="375"/>
        <end position="395"/>
    </location>
</feature>
<dbReference type="STRING" id="937775.Metlim_2642"/>